<name>A0A371YIT7_9GAMM</name>
<evidence type="ECO:0000313" key="2">
    <source>
        <dbReference type="Proteomes" id="UP000240957"/>
    </source>
</evidence>
<proteinExistence type="predicted"/>
<comment type="caution">
    <text evidence="1">The sequence shown here is derived from an EMBL/GenBank/DDBJ whole genome shotgun (WGS) entry which is preliminary data.</text>
</comment>
<dbReference type="EMBL" id="PYIX02000118">
    <property type="protein sequence ID" value="RFC81383.1"/>
    <property type="molecule type" value="Genomic_DNA"/>
</dbReference>
<dbReference type="RefSeq" id="WP_107010250.1">
    <property type="nucleotide sequence ID" value="NZ_PYIX02000118.1"/>
</dbReference>
<evidence type="ECO:0000313" key="1">
    <source>
        <dbReference type="EMBL" id="RFC81383.1"/>
    </source>
</evidence>
<accession>A0A371YIT7</accession>
<dbReference type="AlphaFoldDB" id="A0A371YIT7"/>
<dbReference type="OrthoDB" id="6715196at2"/>
<sequence>MALTFTSNKRASNVISDASGFKGALDYAVNADIVNNTYVIQNNGEHVSVAISDIFQVARTTPRGQILDENLKVSVVPANTPRRTYLPSYATYGILIEEARFNFFDQSTFVTKPSNALPVTTNTFACYAIGGSAKVSASQVDIISGSGTYSDPQYFTLKSGGTVTPTVTIAGSPTSVQVEQLIAKPSASAVPSASATTKTAESMTLPAADLFLSTQGCLVLHILENTPPVDDGKSGYTPYFQISFDESNYLAMNRRIDRDVLTLRVFKDGTETLTPQVALTSLENTVAISWNNGEILYAVNGTAYKPPVSMNANFKANAIRLLSAISGWVSADGNSALANMITYNRALTLEELAKATKSWN</sequence>
<reference evidence="1 2" key="1">
    <citation type="submission" date="2018-08" db="EMBL/GenBank/DDBJ databases">
        <title>The draft genome of Acinetobacter sichuanensis strain WCHAc060041.</title>
        <authorList>
            <person name="Qin J."/>
            <person name="Feng Y."/>
            <person name="Zong Z."/>
        </authorList>
    </citation>
    <scope>NUCLEOTIDE SEQUENCE [LARGE SCALE GENOMIC DNA]</scope>
    <source>
        <strain evidence="1 2">WCHAc060041</strain>
    </source>
</reference>
<gene>
    <name evidence="1" type="ORF">C9E89_022170</name>
</gene>
<organism evidence="1 2">
    <name type="scientific">Acinetobacter sichuanensis</name>
    <dbReference type="NCBI Taxonomy" id="2136183"/>
    <lineage>
        <taxon>Bacteria</taxon>
        <taxon>Pseudomonadati</taxon>
        <taxon>Pseudomonadota</taxon>
        <taxon>Gammaproteobacteria</taxon>
        <taxon>Moraxellales</taxon>
        <taxon>Moraxellaceae</taxon>
        <taxon>Acinetobacter</taxon>
    </lineage>
</organism>
<protein>
    <submittedName>
        <fullName evidence="1">Uncharacterized protein</fullName>
    </submittedName>
</protein>
<dbReference type="Proteomes" id="UP000240957">
    <property type="component" value="Unassembled WGS sequence"/>
</dbReference>